<evidence type="ECO:0000313" key="3">
    <source>
        <dbReference type="EMBL" id="RYM04256.1"/>
    </source>
</evidence>
<comment type="caution">
    <text evidence="3">The sequence shown here is derived from an EMBL/GenBank/DDBJ whole genome shotgun (WGS) entry which is preliminary data.</text>
</comment>
<evidence type="ECO:0000259" key="2">
    <source>
        <dbReference type="Pfam" id="PF20789"/>
    </source>
</evidence>
<gene>
    <name evidence="3" type="ORF">EWH08_07285</name>
</gene>
<dbReference type="RefSeq" id="WP_007684763.1">
    <property type="nucleotide sequence ID" value="NZ_JACBZE010000004.1"/>
</dbReference>
<feature type="domain" description="Acyl-CoA thioesterase-like C-terminal" evidence="2">
    <location>
        <begin position="145"/>
        <end position="259"/>
    </location>
</feature>
<feature type="domain" description="Acyl-CoA thioesterase-like N-terminal HotDog" evidence="1">
    <location>
        <begin position="29"/>
        <end position="112"/>
    </location>
</feature>
<dbReference type="InterPro" id="IPR029069">
    <property type="entry name" value="HotDog_dom_sf"/>
</dbReference>
<dbReference type="InterPro" id="IPR049449">
    <property type="entry name" value="TesB_ACOT8-like_N"/>
</dbReference>
<dbReference type="Pfam" id="PF20789">
    <property type="entry name" value="4HBT_3C"/>
    <property type="match status" value="1"/>
</dbReference>
<dbReference type="Gene3D" id="2.40.160.210">
    <property type="entry name" value="Acyl-CoA thioesterase, double hotdog domain"/>
    <property type="match status" value="1"/>
</dbReference>
<dbReference type="EMBL" id="SEOM01000001">
    <property type="protein sequence ID" value="RYM04256.1"/>
    <property type="molecule type" value="Genomic_DNA"/>
</dbReference>
<name>A0A4Q4JCM2_9SPHN</name>
<protein>
    <submittedName>
        <fullName evidence="3">Thioesterase family protein</fullName>
    </submittedName>
</protein>
<proteinExistence type="predicted"/>
<dbReference type="Pfam" id="PF13622">
    <property type="entry name" value="4HBT_3"/>
    <property type="match status" value="1"/>
</dbReference>
<dbReference type="InterPro" id="IPR049450">
    <property type="entry name" value="ACOT8-like_C"/>
</dbReference>
<dbReference type="AlphaFoldDB" id="A0A4Q4JCM2"/>
<dbReference type="Proteomes" id="UP000292734">
    <property type="component" value="Unassembled WGS sequence"/>
</dbReference>
<evidence type="ECO:0000313" key="4">
    <source>
        <dbReference type="Proteomes" id="UP000292734"/>
    </source>
</evidence>
<evidence type="ECO:0000259" key="1">
    <source>
        <dbReference type="Pfam" id="PF13622"/>
    </source>
</evidence>
<dbReference type="InterPro" id="IPR042171">
    <property type="entry name" value="Acyl-CoA_hotdog"/>
</dbReference>
<sequence length="265" mass="27985">MAAEDGGGQAYFLPMDDGRFMPTPHAGGAWNVAEQHVAPAIGLLVHAVEADHAARRADRLQVARLSCDIWGTMPIEPVGIDVAVLRPGRTIELVEARISHGGRPAIVLRAWLAQAYDSGGMAAVNFPSLPPPQAVPACDLSLLWPGGFIASVEVRREGQWPGRARCWARSPLALLEGRQVSAAARFMGLADIANGLAPLASPQEAAFPNLDLTAHFLRSPVGEWIGFDTSVSAGPTGTGLTHSILHDEGGAFGTLCQSLTIRPKD</sequence>
<dbReference type="SUPFAM" id="SSF54637">
    <property type="entry name" value="Thioesterase/thiol ester dehydrase-isomerase"/>
    <property type="match status" value="1"/>
</dbReference>
<accession>A0A4Q4JCM2</accession>
<reference evidence="3 4" key="1">
    <citation type="submission" date="2019-02" db="EMBL/GenBank/DDBJ databases">
        <authorList>
            <person name="Feng G."/>
        </authorList>
    </citation>
    <scope>NUCLEOTIDE SEQUENCE [LARGE SCALE GENOMIC DNA]</scope>
    <source>
        <strain evidence="3 4">DSM 26779</strain>
    </source>
</reference>
<organism evidence="3 4">
    <name type="scientific">Sphingobium indicum</name>
    <dbReference type="NCBI Taxonomy" id="332055"/>
    <lineage>
        <taxon>Bacteria</taxon>
        <taxon>Pseudomonadati</taxon>
        <taxon>Pseudomonadota</taxon>
        <taxon>Alphaproteobacteria</taxon>
        <taxon>Sphingomonadales</taxon>
        <taxon>Sphingomonadaceae</taxon>
        <taxon>Sphingobium</taxon>
    </lineage>
</organism>